<dbReference type="EMBL" id="QGNW01000086">
    <property type="protein sequence ID" value="RVW99606.1"/>
    <property type="molecule type" value="Genomic_DNA"/>
</dbReference>
<dbReference type="Proteomes" id="UP000288805">
    <property type="component" value="Unassembled WGS sequence"/>
</dbReference>
<comment type="caution">
    <text evidence="1">The sequence shown here is derived from an EMBL/GenBank/DDBJ whole genome shotgun (WGS) entry which is preliminary data.</text>
</comment>
<evidence type="ECO:0000313" key="1">
    <source>
        <dbReference type="EMBL" id="RVW99606.1"/>
    </source>
</evidence>
<reference evidence="1 2" key="1">
    <citation type="journal article" date="2018" name="PLoS Genet.">
        <title>Population sequencing reveals clonal diversity and ancestral inbreeding in the grapevine cultivar Chardonnay.</title>
        <authorList>
            <person name="Roach M.J."/>
            <person name="Johnson D.L."/>
            <person name="Bohlmann J."/>
            <person name="van Vuuren H.J."/>
            <person name="Jones S.J."/>
            <person name="Pretorius I.S."/>
            <person name="Schmidt S.A."/>
            <person name="Borneman A.R."/>
        </authorList>
    </citation>
    <scope>NUCLEOTIDE SEQUENCE [LARGE SCALE GENOMIC DNA]</scope>
    <source>
        <strain evidence="2">cv. Chardonnay</strain>
        <tissue evidence="1">Leaf</tissue>
    </source>
</reference>
<proteinExistence type="predicted"/>
<dbReference type="AlphaFoldDB" id="A0A438ISB8"/>
<gene>
    <name evidence="1" type="ORF">CK203_021508</name>
</gene>
<protein>
    <submittedName>
        <fullName evidence="1">Uncharacterized protein</fullName>
    </submittedName>
</protein>
<organism evidence="1 2">
    <name type="scientific">Vitis vinifera</name>
    <name type="common">Grape</name>
    <dbReference type="NCBI Taxonomy" id="29760"/>
    <lineage>
        <taxon>Eukaryota</taxon>
        <taxon>Viridiplantae</taxon>
        <taxon>Streptophyta</taxon>
        <taxon>Embryophyta</taxon>
        <taxon>Tracheophyta</taxon>
        <taxon>Spermatophyta</taxon>
        <taxon>Magnoliopsida</taxon>
        <taxon>eudicotyledons</taxon>
        <taxon>Gunneridae</taxon>
        <taxon>Pentapetalae</taxon>
        <taxon>rosids</taxon>
        <taxon>Vitales</taxon>
        <taxon>Vitaceae</taxon>
        <taxon>Viteae</taxon>
        <taxon>Vitis</taxon>
    </lineage>
</organism>
<accession>A0A438ISB8</accession>
<name>A0A438ISB8_VITVI</name>
<evidence type="ECO:0000313" key="2">
    <source>
        <dbReference type="Proteomes" id="UP000288805"/>
    </source>
</evidence>
<sequence length="257" mass="28972">MTSGRSYRESPTMPPKSCSWAQIGIKRPVARVATFVEFENMAPRSMSPMLTHRGVTSIKALCQALYPFKCLDLCNHTLYSILSSPIAFLGSSPVLLEVVMQFGHDLLNKSCDRPFRIPMGCNVLDTLYQLNLSLLEVLFVYTIKMSPKERFSLSTYISSLQFIIGLPYSSKSVLSVQIKIGKLLLIEKNLRVIFAQDKSFMILLFVRLAPLTLVSDEHFVLKDLSFYEVAHLTDVEMANPFRCLEEEASGRDFAPSP</sequence>